<dbReference type="Gramene" id="LPERR01G32190.1">
    <property type="protein sequence ID" value="LPERR01G32190.1"/>
    <property type="gene ID" value="LPERR01G32190"/>
</dbReference>
<reference evidence="3" key="2">
    <citation type="submission" date="2013-12" db="EMBL/GenBank/DDBJ databases">
        <authorList>
            <person name="Yu Y."/>
            <person name="Lee S."/>
            <person name="de Baynast K."/>
            <person name="Wissotski M."/>
            <person name="Liu L."/>
            <person name="Talag J."/>
            <person name="Goicoechea J."/>
            <person name="Angelova A."/>
            <person name="Jetty R."/>
            <person name="Kudrna D."/>
            <person name="Golser W."/>
            <person name="Rivera L."/>
            <person name="Zhang J."/>
            <person name="Wing R."/>
        </authorList>
    </citation>
    <scope>NUCLEOTIDE SEQUENCE</scope>
</reference>
<dbReference type="HOGENOM" id="CLU_2761411_0_0_1"/>
<keyword evidence="3" id="KW-1185">Reference proteome</keyword>
<dbReference type="EnsemblPlants" id="LPERR01G32190.1">
    <property type="protein sequence ID" value="LPERR01G32190.1"/>
    <property type="gene ID" value="LPERR01G32190"/>
</dbReference>
<name>A0A0D9V7V3_9ORYZ</name>
<reference evidence="2 3" key="1">
    <citation type="submission" date="2012-08" db="EMBL/GenBank/DDBJ databases">
        <title>Oryza genome evolution.</title>
        <authorList>
            <person name="Wing R.A."/>
        </authorList>
    </citation>
    <scope>NUCLEOTIDE SEQUENCE</scope>
</reference>
<feature type="region of interest" description="Disordered" evidence="1">
    <location>
        <begin position="1"/>
        <end position="42"/>
    </location>
</feature>
<evidence type="ECO:0000313" key="2">
    <source>
        <dbReference type="EnsemblPlants" id="LPERR01G32190.1"/>
    </source>
</evidence>
<evidence type="ECO:0000256" key="1">
    <source>
        <dbReference type="SAM" id="MobiDB-lite"/>
    </source>
</evidence>
<reference evidence="2" key="3">
    <citation type="submission" date="2015-04" db="UniProtKB">
        <authorList>
            <consortium name="EnsemblPlants"/>
        </authorList>
    </citation>
    <scope>IDENTIFICATION</scope>
</reference>
<organism evidence="2 3">
    <name type="scientific">Leersia perrieri</name>
    <dbReference type="NCBI Taxonomy" id="77586"/>
    <lineage>
        <taxon>Eukaryota</taxon>
        <taxon>Viridiplantae</taxon>
        <taxon>Streptophyta</taxon>
        <taxon>Embryophyta</taxon>
        <taxon>Tracheophyta</taxon>
        <taxon>Spermatophyta</taxon>
        <taxon>Magnoliopsida</taxon>
        <taxon>Liliopsida</taxon>
        <taxon>Poales</taxon>
        <taxon>Poaceae</taxon>
        <taxon>BOP clade</taxon>
        <taxon>Oryzoideae</taxon>
        <taxon>Oryzeae</taxon>
        <taxon>Oryzinae</taxon>
        <taxon>Leersia</taxon>
    </lineage>
</organism>
<dbReference type="Proteomes" id="UP000032180">
    <property type="component" value="Chromosome 1"/>
</dbReference>
<sequence>MSVPGQGRLRRGLAGGGTVDRVVDTGYSRGRGKRRRCSGKGGQIRRWVHQWPGMGVSTDYMGSSKSQKKK</sequence>
<evidence type="ECO:0000313" key="3">
    <source>
        <dbReference type="Proteomes" id="UP000032180"/>
    </source>
</evidence>
<protein>
    <submittedName>
        <fullName evidence="2">Uncharacterized protein</fullName>
    </submittedName>
</protein>
<accession>A0A0D9V7V3</accession>
<proteinExistence type="predicted"/>
<dbReference type="AlphaFoldDB" id="A0A0D9V7V3"/>